<dbReference type="EMBL" id="REGN01004618">
    <property type="protein sequence ID" value="RNA16811.1"/>
    <property type="molecule type" value="Genomic_DNA"/>
</dbReference>
<evidence type="ECO:0000313" key="1">
    <source>
        <dbReference type="EMBL" id="RNA16811.1"/>
    </source>
</evidence>
<dbReference type="Proteomes" id="UP000276133">
    <property type="component" value="Unassembled WGS sequence"/>
</dbReference>
<keyword evidence="2" id="KW-1185">Reference proteome</keyword>
<name>A0A3M7R0C1_BRAPC</name>
<comment type="caution">
    <text evidence="1">The sequence shown here is derived from an EMBL/GenBank/DDBJ whole genome shotgun (WGS) entry which is preliminary data.</text>
</comment>
<proteinExistence type="predicted"/>
<organism evidence="1 2">
    <name type="scientific">Brachionus plicatilis</name>
    <name type="common">Marine rotifer</name>
    <name type="synonym">Brachionus muelleri</name>
    <dbReference type="NCBI Taxonomy" id="10195"/>
    <lineage>
        <taxon>Eukaryota</taxon>
        <taxon>Metazoa</taxon>
        <taxon>Spiralia</taxon>
        <taxon>Gnathifera</taxon>
        <taxon>Rotifera</taxon>
        <taxon>Eurotatoria</taxon>
        <taxon>Monogononta</taxon>
        <taxon>Pseudotrocha</taxon>
        <taxon>Ploima</taxon>
        <taxon>Brachionidae</taxon>
        <taxon>Brachionus</taxon>
    </lineage>
</organism>
<dbReference type="AlphaFoldDB" id="A0A3M7R0C1"/>
<reference evidence="1 2" key="1">
    <citation type="journal article" date="2018" name="Sci. Rep.">
        <title>Genomic signatures of local adaptation to the degree of environmental predictability in rotifers.</title>
        <authorList>
            <person name="Franch-Gras L."/>
            <person name="Hahn C."/>
            <person name="Garcia-Roger E.M."/>
            <person name="Carmona M.J."/>
            <person name="Serra M."/>
            <person name="Gomez A."/>
        </authorList>
    </citation>
    <scope>NUCLEOTIDE SEQUENCE [LARGE SCALE GENOMIC DNA]</scope>
    <source>
        <strain evidence="1">HYR1</strain>
    </source>
</reference>
<accession>A0A3M7R0C1</accession>
<protein>
    <submittedName>
        <fullName evidence="1">Uncharacterized protein</fullName>
    </submittedName>
</protein>
<sequence length="69" mass="7889">MHSNLCMQGNKGATNFNFNSSKNDEFLFNLYLNFTIPKINSFNAKISNQILSYGTSKTFTYGSRFSLFI</sequence>
<gene>
    <name evidence="1" type="ORF">BpHYR1_025553</name>
</gene>
<evidence type="ECO:0000313" key="2">
    <source>
        <dbReference type="Proteomes" id="UP000276133"/>
    </source>
</evidence>